<proteinExistence type="predicted"/>
<dbReference type="AlphaFoldDB" id="A0A1W1DZB6"/>
<gene>
    <name evidence="1" type="ORF">MNB_SUP05-SYMBIONT-4-113</name>
</gene>
<organism evidence="1">
    <name type="scientific">hydrothermal vent metagenome</name>
    <dbReference type="NCBI Taxonomy" id="652676"/>
    <lineage>
        <taxon>unclassified sequences</taxon>
        <taxon>metagenomes</taxon>
        <taxon>ecological metagenomes</taxon>
    </lineage>
</organism>
<dbReference type="EMBL" id="FPHY01000141">
    <property type="protein sequence ID" value="SFV87039.1"/>
    <property type="molecule type" value="Genomic_DNA"/>
</dbReference>
<protein>
    <submittedName>
        <fullName evidence="1">Uncharacterized protein</fullName>
    </submittedName>
</protein>
<name>A0A1W1DZB6_9ZZZZ</name>
<dbReference type="InterPro" id="IPR031876">
    <property type="entry name" value="DUF4760"/>
</dbReference>
<sequence length="138" mass="16067">MAVSVAWRSINKQRDTTKKDKTISLLMKDLEDDFLEDGIQTLLKIHDSDDDDVAIYANSTNKNDDNAIAIRNLLNYYENISVGVDSNIYDLEMIKKSQKTMILSIYKQSKPFIIRLREQNENPNLYIEFERFVEILNG</sequence>
<accession>A0A1W1DZB6</accession>
<reference evidence="1" key="1">
    <citation type="submission" date="2016-10" db="EMBL/GenBank/DDBJ databases">
        <authorList>
            <person name="de Groot N.N."/>
        </authorList>
    </citation>
    <scope>NUCLEOTIDE SEQUENCE</scope>
</reference>
<evidence type="ECO:0000313" key="1">
    <source>
        <dbReference type="EMBL" id="SFV87039.1"/>
    </source>
</evidence>
<dbReference type="Pfam" id="PF15956">
    <property type="entry name" value="DUF4760"/>
    <property type="match status" value="1"/>
</dbReference>